<evidence type="ECO:0000313" key="3">
    <source>
        <dbReference type="Proteomes" id="UP000823388"/>
    </source>
</evidence>
<gene>
    <name evidence="2" type="ORF">PVAP13_9KG371512</name>
</gene>
<dbReference type="Proteomes" id="UP000823388">
    <property type="component" value="Chromosome 9K"/>
</dbReference>
<accession>A0A8T0NVB2</accession>
<protein>
    <submittedName>
        <fullName evidence="2">Uncharacterized protein</fullName>
    </submittedName>
</protein>
<comment type="caution">
    <text evidence="2">The sequence shown here is derived from an EMBL/GenBank/DDBJ whole genome shotgun (WGS) entry which is preliminary data.</text>
</comment>
<organism evidence="2 3">
    <name type="scientific">Panicum virgatum</name>
    <name type="common">Blackwell switchgrass</name>
    <dbReference type="NCBI Taxonomy" id="38727"/>
    <lineage>
        <taxon>Eukaryota</taxon>
        <taxon>Viridiplantae</taxon>
        <taxon>Streptophyta</taxon>
        <taxon>Embryophyta</taxon>
        <taxon>Tracheophyta</taxon>
        <taxon>Spermatophyta</taxon>
        <taxon>Magnoliopsida</taxon>
        <taxon>Liliopsida</taxon>
        <taxon>Poales</taxon>
        <taxon>Poaceae</taxon>
        <taxon>PACMAD clade</taxon>
        <taxon>Panicoideae</taxon>
        <taxon>Panicodae</taxon>
        <taxon>Paniceae</taxon>
        <taxon>Panicinae</taxon>
        <taxon>Panicum</taxon>
        <taxon>Panicum sect. Hiantes</taxon>
    </lineage>
</organism>
<reference evidence="2" key="1">
    <citation type="submission" date="2020-05" db="EMBL/GenBank/DDBJ databases">
        <title>WGS assembly of Panicum virgatum.</title>
        <authorList>
            <person name="Lovell J.T."/>
            <person name="Jenkins J."/>
            <person name="Shu S."/>
            <person name="Juenger T.E."/>
            <person name="Schmutz J."/>
        </authorList>
    </citation>
    <scope>NUCLEOTIDE SEQUENCE</scope>
    <source>
        <strain evidence="2">AP13</strain>
    </source>
</reference>
<evidence type="ECO:0000313" key="2">
    <source>
        <dbReference type="EMBL" id="KAG2551086.1"/>
    </source>
</evidence>
<sequence>MLAGRFGSAANTPAPQLPRNCNARPWQPRRESAVNRFRAIDSLHYLLVSARGIGPARRPPPLELSSSLRLTPPQEQQWWDAGTRRTYGRSAPLLCCVVSLDAGSSDCIASSRRERIARVF</sequence>
<keyword evidence="3" id="KW-1185">Reference proteome</keyword>
<feature type="region of interest" description="Disordered" evidence="1">
    <location>
        <begin position="1"/>
        <end position="25"/>
    </location>
</feature>
<evidence type="ECO:0000256" key="1">
    <source>
        <dbReference type="SAM" id="MobiDB-lite"/>
    </source>
</evidence>
<dbReference type="EMBL" id="CM029053">
    <property type="protein sequence ID" value="KAG2551086.1"/>
    <property type="molecule type" value="Genomic_DNA"/>
</dbReference>
<dbReference type="AlphaFoldDB" id="A0A8T0NVB2"/>
<proteinExistence type="predicted"/>
<name>A0A8T0NVB2_PANVG</name>